<evidence type="ECO:0000313" key="2">
    <source>
        <dbReference type="EMBL" id="RXK13680.1"/>
    </source>
</evidence>
<evidence type="ECO:0000256" key="1">
    <source>
        <dbReference type="SAM" id="Phobius"/>
    </source>
</evidence>
<reference evidence="2 3" key="1">
    <citation type="submission" date="2017-09" db="EMBL/GenBank/DDBJ databases">
        <title>Genomics of the genus Arcobacter.</title>
        <authorList>
            <person name="Perez-Cataluna A."/>
            <person name="Figueras M.J."/>
            <person name="Salas-Masso N."/>
        </authorList>
    </citation>
    <scope>NUCLEOTIDE SEQUENCE [LARGE SCALE GENOMIC DNA]</scope>
    <source>
        <strain evidence="2 3">CECT 7386</strain>
    </source>
</reference>
<gene>
    <name evidence="2" type="ORF">CP985_13415</name>
</gene>
<dbReference type="Proteomes" id="UP000290092">
    <property type="component" value="Unassembled WGS sequence"/>
</dbReference>
<feature type="transmembrane region" description="Helical" evidence="1">
    <location>
        <begin position="287"/>
        <end position="305"/>
    </location>
</feature>
<keyword evidence="1" id="KW-1133">Transmembrane helix</keyword>
<keyword evidence="3" id="KW-1185">Reference proteome</keyword>
<comment type="caution">
    <text evidence="2">The sequence shown here is derived from an EMBL/GenBank/DDBJ whole genome shotgun (WGS) entry which is preliminary data.</text>
</comment>
<dbReference type="AlphaFoldDB" id="A0AAX2AF34"/>
<name>A0AAX2AF34_9BACT</name>
<keyword evidence="1" id="KW-0812">Transmembrane</keyword>
<keyword evidence="1" id="KW-0472">Membrane</keyword>
<evidence type="ECO:0000313" key="3">
    <source>
        <dbReference type="Proteomes" id="UP000290092"/>
    </source>
</evidence>
<dbReference type="EMBL" id="NXID01000064">
    <property type="protein sequence ID" value="RXK13680.1"/>
    <property type="molecule type" value="Genomic_DNA"/>
</dbReference>
<accession>A0AAX2AF34</accession>
<proteinExistence type="predicted"/>
<protein>
    <submittedName>
        <fullName evidence="2">Uncharacterized protein</fullName>
    </submittedName>
</protein>
<organism evidence="2 3">
    <name type="scientific">Malaciobacter mytili LMG 24559</name>
    <dbReference type="NCBI Taxonomy" id="1032238"/>
    <lineage>
        <taxon>Bacteria</taxon>
        <taxon>Pseudomonadati</taxon>
        <taxon>Campylobacterota</taxon>
        <taxon>Epsilonproteobacteria</taxon>
        <taxon>Campylobacterales</taxon>
        <taxon>Arcobacteraceae</taxon>
        <taxon>Malaciobacter</taxon>
    </lineage>
</organism>
<sequence>MIMFNKHSLYINAIKNTNSLKLDFKKLENNEIVESSQSVFLSKEEILPRDAVHKINAFQKEIDKTYVSTLLISDDTKLVKRNLSKRLKDYSTTNLNNEYDVAILKNKLFETRHYFEATGIDYVYSIFHILNLFIEKNPYRNSLIALFFNNKAYIVILNTKGEIVFAKVEEFTTFENVKNSKFYDNDVLGQKLFDEIHYFEVIDTINGIINEFYENTNDIFIEEIRLLYTVKQLSEKQIEQLKDEMMMEVFYHPISIEEELFELVKDKHQHKSFIVARKKKSKNTSKIILTILSIIIVGLVGYLTIPLNEIIKENKKELEKKEQVIIKQFKLPNHIEKNLIVKKRVEELFNSIPYDVVLKEIEITKEGSKLVADFLNNDTFIKTMQPELLKYYESSTIEFLNSKKVVYEGVITNSGAKPVTSSMKIYEETYITDEFIPIIRVTEQLKTLFPQDAKINFKSSFKSDVVTFNYIVNFVVDTPTRLFDVVKMLNNELYSIHISYPISIVKTEAGIELEFILQFHQPK</sequence>